<dbReference type="EMBL" id="JJNZ01000077">
    <property type="protein sequence ID" value="KDC49012.1"/>
    <property type="molecule type" value="Genomic_DNA"/>
</dbReference>
<feature type="domain" description="Transposase IS4-like" evidence="2">
    <location>
        <begin position="98"/>
        <end position="308"/>
    </location>
</feature>
<reference evidence="3 4" key="1">
    <citation type="submission" date="2014-04" db="EMBL/GenBank/DDBJ databases">
        <title>Pseudoalteromonas galatheae sp. nov., isolated from a deep-sea polychaete near Canal Concepcion, Chile.</title>
        <authorList>
            <person name="Machado H.R."/>
            <person name="Gram L."/>
            <person name="Vynne N.G."/>
        </authorList>
    </citation>
    <scope>NUCLEOTIDE SEQUENCE [LARGE SCALE GENOMIC DNA]</scope>
    <source>
        <strain evidence="3 4">KMM216</strain>
    </source>
</reference>
<dbReference type="RefSeq" id="WP_050484169.1">
    <property type="nucleotide sequence ID" value="NZ_JJNZ01000077.1"/>
</dbReference>
<dbReference type="PANTHER" id="PTHR35404:SF8">
    <property type="entry name" value="TRANSPOSASE OF TN10"/>
    <property type="match status" value="1"/>
</dbReference>
<keyword evidence="1" id="KW-0472">Membrane</keyword>
<evidence type="ECO:0000256" key="1">
    <source>
        <dbReference type="SAM" id="Phobius"/>
    </source>
</evidence>
<evidence type="ECO:0000259" key="2">
    <source>
        <dbReference type="Pfam" id="PF01609"/>
    </source>
</evidence>
<sequence>MPDTSVCHKYFKHALAPFNNARVKTLLSCSNALISGNKLTLTEIGRNLSGAVDVKHKIKRVDRFLKNTHLYNERVAIYKALAHPIIDSLPMLAIAVDWSGACGHDYHLLRASLLVDGRSIVIYNMIVEQKNFDSPATNSLFLDELYEVLGRHPSVYIVTDGGFLTPWYSKVRELGWHMIGRLRGSMKCKLAMQSQWHTLKQLRAGASDIPKALGQARLTQSSPTACDAFLHVYHGKNKGRKGKSRFTKDTKMYQNLAKEPWLLATSDNTMTSKRVVGLYSKRMQIEQNFRDDKSLRYGFSWRFSKSTGINRIGILCLIATIASTALWFIGCEAEKRKWHIKFQANSVKNRRVLSFLTLAKQVIKLCKRRITQSYIEKSLKNFISNYQKEAAG</sequence>
<comment type="caution">
    <text evidence="3">The sequence shown here is derived from an EMBL/GenBank/DDBJ whole genome shotgun (WGS) entry which is preliminary data.</text>
</comment>
<keyword evidence="1" id="KW-0812">Transmembrane</keyword>
<gene>
    <name evidence="3" type="ORF">DC53_18870</name>
</gene>
<dbReference type="NCBIfam" id="NF033591">
    <property type="entry name" value="transpos_IS4_2"/>
    <property type="match status" value="1"/>
</dbReference>
<dbReference type="AlphaFoldDB" id="A0ABD3Y4J2"/>
<dbReference type="Proteomes" id="UP000027154">
    <property type="component" value="Unassembled WGS sequence"/>
</dbReference>
<dbReference type="Pfam" id="PF01609">
    <property type="entry name" value="DDE_Tnp_1"/>
    <property type="match status" value="1"/>
</dbReference>
<keyword evidence="1" id="KW-1133">Transmembrane helix</keyword>
<feature type="transmembrane region" description="Helical" evidence="1">
    <location>
        <begin position="312"/>
        <end position="331"/>
    </location>
</feature>
<accession>A0ABD3Y4J2</accession>
<name>A0ABD3Y4J2_9GAMM</name>
<evidence type="ECO:0000313" key="4">
    <source>
        <dbReference type="Proteomes" id="UP000027154"/>
    </source>
</evidence>
<dbReference type="PANTHER" id="PTHR35404">
    <property type="entry name" value="TRANSPOSASE OF TN10"/>
    <property type="match status" value="1"/>
</dbReference>
<organism evidence="3 4">
    <name type="scientific">Pseudoalteromonas fuliginea</name>
    <dbReference type="NCBI Taxonomy" id="1872678"/>
    <lineage>
        <taxon>Bacteria</taxon>
        <taxon>Pseudomonadati</taxon>
        <taxon>Pseudomonadota</taxon>
        <taxon>Gammaproteobacteria</taxon>
        <taxon>Alteromonadales</taxon>
        <taxon>Pseudoalteromonadaceae</taxon>
        <taxon>Pseudoalteromonas</taxon>
    </lineage>
</organism>
<dbReference type="InterPro" id="IPR047658">
    <property type="entry name" value="IS4-like_transpos"/>
</dbReference>
<proteinExistence type="predicted"/>
<evidence type="ECO:0000313" key="3">
    <source>
        <dbReference type="EMBL" id="KDC49012.1"/>
    </source>
</evidence>
<dbReference type="InterPro" id="IPR012337">
    <property type="entry name" value="RNaseH-like_sf"/>
</dbReference>
<dbReference type="InterPro" id="IPR002559">
    <property type="entry name" value="Transposase_11"/>
</dbReference>
<dbReference type="SUPFAM" id="SSF53098">
    <property type="entry name" value="Ribonuclease H-like"/>
    <property type="match status" value="1"/>
</dbReference>
<protein>
    <recommendedName>
        <fullName evidence="2">Transposase IS4-like domain-containing protein</fullName>
    </recommendedName>
</protein>